<dbReference type="InterPro" id="IPR005103">
    <property type="entry name" value="AA9_LPMO"/>
</dbReference>
<comment type="cofactor">
    <cofactor evidence="1">
        <name>Cu(2+)</name>
        <dbReference type="ChEBI" id="CHEBI:29036"/>
    </cofactor>
</comment>
<keyword evidence="4" id="KW-0479">Metal-binding</keyword>
<comment type="caution">
    <text evidence="19">The sequence shown here is derived from an EMBL/GenBank/DDBJ whole genome shotgun (WGS) entry which is preliminary data.</text>
</comment>
<feature type="compositionally biased region" description="Acidic residues" evidence="16">
    <location>
        <begin position="280"/>
        <end position="289"/>
    </location>
</feature>
<accession>A0A084FYP0</accession>
<evidence type="ECO:0000256" key="1">
    <source>
        <dbReference type="ARBA" id="ARBA00001973"/>
    </source>
</evidence>
<evidence type="ECO:0000256" key="10">
    <source>
        <dbReference type="ARBA" id="ARBA00023157"/>
    </source>
</evidence>
<dbReference type="PANTHER" id="PTHR33353:SF36">
    <property type="entry name" value="ENDO-BETA-1,4-GLUCANASE D"/>
    <property type="match status" value="1"/>
</dbReference>
<evidence type="ECO:0000256" key="4">
    <source>
        <dbReference type="ARBA" id="ARBA00022723"/>
    </source>
</evidence>
<feature type="chain" id="PRO_5001775065" description="lytic cellulose monooxygenase (C4-dehydrogenating)" evidence="17">
    <location>
        <begin position="21"/>
        <end position="313"/>
    </location>
</feature>
<evidence type="ECO:0000256" key="15">
    <source>
        <dbReference type="ARBA" id="ARBA00047174"/>
    </source>
</evidence>
<dbReference type="HOGENOM" id="CLU_031730_1_3_1"/>
<comment type="catalytic activity">
    <reaction evidence="14">
        <text>[(1-&gt;4)-beta-D-glucosyl]n+m + reduced acceptor + O2 = 4-dehydro-beta-D-glucosyl-[(1-&gt;4)-beta-D-glucosyl]n-1 + [(1-&gt;4)-beta-D-glucosyl]m + acceptor + H2O.</text>
        <dbReference type="EC" id="1.14.99.56"/>
    </reaction>
</comment>
<sequence>MSLTLHRALLAAVLATRVFGHGHVTNIVVDGVSFEGYDPTSFPYRKDPPVVVGWATKQTDNGFIEPSAFGSSDIICHKSAEPAKGFATVAAGDKILITWNTWPESHHGPVIDYLASCGSSGCANADKTKLEFFKIDEVGLVSGSNPGKWGSDQLVENNNSWLVQIPDSIPAGEYVLRHEIIALHTAGQTNGAQAYPQCVNLRITGSGTDLPKGVRGTELYTSEDPGIKFNLYTSFSSYDIPGPDLIPGAKAVEQSSGSITATASATAPTSTARGGNSDEGGSDDSDESDLDRIFGNGGSRTLEAVIASIQLVL</sequence>
<keyword evidence="3" id="KW-0964">Secreted</keyword>
<keyword evidence="11" id="KW-0119">Carbohydrate metabolism</keyword>
<evidence type="ECO:0000256" key="7">
    <source>
        <dbReference type="ARBA" id="ARBA00023002"/>
    </source>
</evidence>
<evidence type="ECO:0000256" key="13">
    <source>
        <dbReference type="ARBA" id="ARBA00044502"/>
    </source>
</evidence>
<dbReference type="AlphaFoldDB" id="A0A084FYP0"/>
<dbReference type="EMBL" id="JOWA01000132">
    <property type="protein sequence ID" value="KEZ40202.1"/>
    <property type="molecule type" value="Genomic_DNA"/>
</dbReference>
<dbReference type="PANTHER" id="PTHR33353">
    <property type="entry name" value="PUTATIVE (AFU_ORTHOLOGUE AFUA_1G12560)-RELATED"/>
    <property type="match status" value="1"/>
</dbReference>
<keyword evidence="10" id="KW-1015">Disulfide bond</keyword>
<dbReference type="OrthoDB" id="4849160at2759"/>
<keyword evidence="7" id="KW-0560">Oxidoreductase</keyword>
<dbReference type="EC" id="1.14.99.56" evidence="15"/>
<evidence type="ECO:0000256" key="16">
    <source>
        <dbReference type="SAM" id="MobiDB-lite"/>
    </source>
</evidence>
<keyword evidence="8" id="KW-0186">Copper</keyword>
<keyword evidence="12" id="KW-0624">Polysaccharide degradation</keyword>
<reference evidence="19 20" key="1">
    <citation type="journal article" date="2014" name="Genome Announc.">
        <title>Draft genome sequence of the pathogenic fungus Scedosporium apiospermum.</title>
        <authorList>
            <person name="Vandeputte P."/>
            <person name="Ghamrawi S."/>
            <person name="Rechenmann M."/>
            <person name="Iltis A."/>
            <person name="Giraud S."/>
            <person name="Fleury M."/>
            <person name="Thornton C."/>
            <person name="Delhaes L."/>
            <person name="Meyer W."/>
            <person name="Papon N."/>
            <person name="Bouchara J.P."/>
        </authorList>
    </citation>
    <scope>NUCLEOTIDE SEQUENCE [LARGE SCALE GENOMIC DNA]</scope>
    <source>
        <strain evidence="19 20">IHEM 14462</strain>
    </source>
</reference>
<comment type="similarity">
    <text evidence="13">Belongs to the polysaccharide monooxygenase AA9 family.</text>
</comment>
<name>A0A084FYP0_PSEDA</name>
<evidence type="ECO:0000256" key="17">
    <source>
        <dbReference type="SAM" id="SignalP"/>
    </source>
</evidence>
<feature type="domain" description="Auxiliary Activity family 9 catalytic" evidence="18">
    <location>
        <begin position="21"/>
        <end position="236"/>
    </location>
</feature>
<dbReference type="VEuPathDB" id="FungiDB:SAPIO_CDS9259"/>
<dbReference type="GeneID" id="27728331"/>
<dbReference type="OMA" id="NDWPSSH"/>
<keyword evidence="5 17" id="KW-0732">Signal</keyword>
<dbReference type="Proteomes" id="UP000028545">
    <property type="component" value="Unassembled WGS sequence"/>
</dbReference>
<organism evidence="19 20">
    <name type="scientific">Pseudallescheria apiosperma</name>
    <name type="common">Scedosporium apiospermum</name>
    <dbReference type="NCBI Taxonomy" id="563466"/>
    <lineage>
        <taxon>Eukaryota</taxon>
        <taxon>Fungi</taxon>
        <taxon>Dikarya</taxon>
        <taxon>Ascomycota</taxon>
        <taxon>Pezizomycotina</taxon>
        <taxon>Sordariomycetes</taxon>
        <taxon>Hypocreomycetidae</taxon>
        <taxon>Microascales</taxon>
        <taxon>Microascaceae</taxon>
        <taxon>Scedosporium</taxon>
    </lineage>
</organism>
<evidence type="ECO:0000313" key="20">
    <source>
        <dbReference type="Proteomes" id="UP000028545"/>
    </source>
</evidence>
<proteinExistence type="inferred from homology"/>
<dbReference type="GO" id="GO:0016798">
    <property type="term" value="F:hydrolase activity, acting on glycosyl bonds"/>
    <property type="evidence" value="ECO:0007669"/>
    <property type="project" value="UniProtKB-KW"/>
</dbReference>
<feature type="compositionally biased region" description="Low complexity" evidence="16">
    <location>
        <begin position="255"/>
        <end position="275"/>
    </location>
</feature>
<dbReference type="GO" id="GO:0046872">
    <property type="term" value="F:metal ion binding"/>
    <property type="evidence" value="ECO:0007669"/>
    <property type="project" value="UniProtKB-KW"/>
</dbReference>
<feature type="region of interest" description="Disordered" evidence="16">
    <location>
        <begin position="249"/>
        <end position="294"/>
    </location>
</feature>
<comment type="subcellular location">
    <subcellularLocation>
        <location evidence="2">Secreted</location>
    </subcellularLocation>
</comment>
<dbReference type="Gene3D" id="2.70.50.70">
    <property type="match status" value="1"/>
</dbReference>
<keyword evidence="9" id="KW-0503">Monooxygenase</keyword>
<evidence type="ECO:0000256" key="2">
    <source>
        <dbReference type="ARBA" id="ARBA00004613"/>
    </source>
</evidence>
<evidence type="ECO:0000256" key="3">
    <source>
        <dbReference type="ARBA" id="ARBA00022525"/>
    </source>
</evidence>
<dbReference type="Pfam" id="PF03443">
    <property type="entry name" value="AA9"/>
    <property type="match status" value="1"/>
</dbReference>
<evidence type="ECO:0000256" key="5">
    <source>
        <dbReference type="ARBA" id="ARBA00022729"/>
    </source>
</evidence>
<evidence type="ECO:0000256" key="14">
    <source>
        <dbReference type="ARBA" id="ARBA00045077"/>
    </source>
</evidence>
<evidence type="ECO:0000256" key="9">
    <source>
        <dbReference type="ARBA" id="ARBA00023033"/>
    </source>
</evidence>
<keyword evidence="6" id="KW-0136">Cellulose degradation</keyword>
<keyword evidence="20" id="KW-1185">Reference proteome</keyword>
<evidence type="ECO:0000313" key="19">
    <source>
        <dbReference type="EMBL" id="KEZ40202.1"/>
    </source>
</evidence>
<dbReference type="KEGG" id="sapo:SAPIO_CDS9259"/>
<keyword evidence="19" id="KW-0326">Glycosidase</keyword>
<feature type="signal peptide" evidence="17">
    <location>
        <begin position="1"/>
        <end position="20"/>
    </location>
</feature>
<dbReference type="GO" id="GO:0004497">
    <property type="term" value="F:monooxygenase activity"/>
    <property type="evidence" value="ECO:0007669"/>
    <property type="project" value="UniProtKB-KW"/>
</dbReference>
<dbReference type="RefSeq" id="XP_016640001.1">
    <property type="nucleotide sequence ID" value="XM_016790698.1"/>
</dbReference>
<dbReference type="GO" id="GO:0005576">
    <property type="term" value="C:extracellular region"/>
    <property type="evidence" value="ECO:0007669"/>
    <property type="project" value="UniProtKB-SubCell"/>
</dbReference>
<dbReference type="CDD" id="cd21175">
    <property type="entry name" value="LPMO_AA9"/>
    <property type="match status" value="1"/>
</dbReference>
<keyword evidence="19" id="KW-0378">Hydrolase</keyword>
<evidence type="ECO:0000259" key="18">
    <source>
        <dbReference type="Pfam" id="PF03443"/>
    </source>
</evidence>
<evidence type="ECO:0000256" key="8">
    <source>
        <dbReference type="ARBA" id="ARBA00023008"/>
    </source>
</evidence>
<evidence type="ECO:0000256" key="12">
    <source>
        <dbReference type="ARBA" id="ARBA00023326"/>
    </source>
</evidence>
<protein>
    <recommendedName>
        <fullName evidence="15">lytic cellulose monooxygenase (C4-dehydrogenating)</fullName>
        <ecNumber evidence="15">1.14.99.56</ecNumber>
    </recommendedName>
</protein>
<dbReference type="GO" id="GO:0030245">
    <property type="term" value="P:cellulose catabolic process"/>
    <property type="evidence" value="ECO:0007669"/>
    <property type="project" value="UniProtKB-KW"/>
</dbReference>
<evidence type="ECO:0000256" key="6">
    <source>
        <dbReference type="ARBA" id="ARBA00023001"/>
    </source>
</evidence>
<gene>
    <name evidence="19" type="ORF">SAPIO_CDS9259</name>
</gene>
<evidence type="ECO:0000256" key="11">
    <source>
        <dbReference type="ARBA" id="ARBA00023277"/>
    </source>
</evidence>
<dbReference type="InterPro" id="IPR049892">
    <property type="entry name" value="AA9"/>
</dbReference>